<proteinExistence type="predicted"/>
<sequence length="154" mass="17889">PPPGYVSIRTPARKLMSTPTSMGGDRFVMLEEDRNQTYDLPTEITEDSELSVDVLKERNIMRLLLKIKNGTSPLRKTAFRQITDKARDFGVGPLFNQILRRLMSQNLEDQERYLFVKVINCILYKLDALVRPYVHKILVVIEPLLIDEDYFARC</sequence>
<evidence type="ECO:0000313" key="2">
    <source>
        <dbReference type="Proteomes" id="UP000789366"/>
    </source>
</evidence>
<comment type="caution">
    <text evidence="1">The sequence shown here is derived from an EMBL/GenBank/DDBJ whole genome shotgun (WGS) entry which is preliminary data.</text>
</comment>
<feature type="non-terminal residue" evidence="1">
    <location>
        <position position="1"/>
    </location>
</feature>
<accession>A0ACA9QAF9</accession>
<dbReference type="EMBL" id="CAJVPW010039603">
    <property type="protein sequence ID" value="CAG8744487.1"/>
    <property type="molecule type" value="Genomic_DNA"/>
</dbReference>
<reference evidence="1" key="1">
    <citation type="submission" date="2021-06" db="EMBL/GenBank/DDBJ databases">
        <authorList>
            <person name="Kallberg Y."/>
            <person name="Tangrot J."/>
            <person name="Rosling A."/>
        </authorList>
    </citation>
    <scope>NUCLEOTIDE SEQUENCE</scope>
    <source>
        <strain evidence="1">28 12/20/2015</strain>
    </source>
</reference>
<keyword evidence="2" id="KW-1185">Reference proteome</keyword>
<organism evidence="1 2">
    <name type="scientific">Cetraspora pellucida</name>
    <dbReference type="NCBI Taxonomy" id="1433469"/>
    <lineage>
        <taxon>Eukaryota</taxon>
        <taxon>Fungi</taxon>
        <taxon>Fungi incertae sedis</taxon>
        <taxon>Mucoromycota</taxon>
        <taxon>Glomeromycotina</taxon>
        <taxon>Glomeromycetes</taxon>
        <taxon>Diversisporales</taxon>
        <taxon>Gigasporaceae</taxon>
        <taxon>Cetraspora</taxon>
    </lineage>
</organism>
<gene>
    <name evidence="1" type="ORF">SPELUC_LOCUS14036</name>
</gene>
<protein>
    <submittedName>
        <fullName evidence="1">9555_t:CDS:1</fullName>
    </submittedName>
</protein>
<evidence type="ECO:0000313" key="1">
    <source>
        <dbReference type="EMBL" id="CAG8744487.1"/>
    </source>
</evidence>
<dbReference type="Proteomes" id="UP000789366">
    <property type="component" value="Unassembled WGS sequence"/>
</dbReference>
<name>A0ACA9QAF9_9GLOM</name>
<feature type="non-terminal residue" evidence="1">
    <location>
        <position position="154"/>
    </location>
</feature>